<accession>A0ABS7NV55</accession>
<proteinExistence type="predicted"/>
<comment type="caution">
    <text evidence="2">The sequence shown here is derived from an EMBL/GenBank/DDBJ whole genome shotgun (WGS) entry which is preliminary data.</text>
</comment>
<dbReference type="PANTHER" id="PTHR43798:SF33">
    <property type="entry name" value="HYDROLASE, PUTATIVE (AFU_ORTHOLOGUE AFUA_2G14860)-RELATED"/>
    <property type="match status" value="1"/>
</dbReference>
<dbReference type="PANTHER" id="PTHR43798">
    <property type="entry name" value="MONOACYLGLYCEROL LIPASE"/>
    <property type="match status" value="1"/>
</dbReference>
<gene>
    <name evidence="2" type="ORF">HQ605_11610</name>
</gene>
<evidence type="ECO:0000313" key="2">
    <source>
        <dbReference type="EMBL" id="MBY6321473.1"/>
    </source>
</evidence>
<evidence type="ECO:0000259" key="1">
    <source>
        <dbReference type="Pfam" id="PF00561"/>
    </source>
</evidence>
<dbReference type="PRINTS" id="PR00412">
    <property type="entry name" value="EPOXHYDRLASE"/>
</dbReference>
<dbReference type="EMBL" id="JABUKG010000011">
    <property type="protein sequence ID" value="MBY6321473.1"/>
    <property type="molecule type" value="Genomic_DNA"/>
</dbReference>
<organism evidence="2 3">
    <name type="scientific">Rhodococcoides kroppenstedtii</name>
    <dbReference type="NCBI Taxonomy" id="293050"/>
    <lineage>
        <taxon>Bacteria</taxon>
        <taxon>Bacillati</taxon>
        <taxon>Actinomycetota</taxon>
        <taxon>Actinomycetes</taxon>
        <taxon>Mycobacteriales</taxon>
        <taxon>Nocardiaceae</taxon>
        <taxon>Rhodococcoides</taxon>
    </lineage>
</organism>
<keyword evidence="2" id="KW-0378">Hydrolase</keyword>
<dbReference type="InterPro" id="IPR050266">
    <property type="entry name" value="AB_hydrolase_sf"/>
</dbReference>
<feature type="domain" description="AB hydrolase-1" evidence="1">
    <location>
        <begin position="28"/>
        <end position="159"/>
    </location>
</feature>
<sequence length="294" mass="32383">MFDGFDESVIDVHDASILTRTGGAGGFPVLLLHGHPRTSATWHRVAPLLVAAGHTVVCPDLRGYGRSRGPAPTPDHGAQSKRAMAADMVQVMTHLGHDRFALAGHDCGSYVALRLALDHPDRVAALSLLDCIPITEHLDRITSDFATKWWHWFFYAQPELPEQAIGADPERWYRGDRDRMGEDNYQEWRAAIHDPAVVRAMLEDYRAGLTIDADHERADRAAERTLTMPTQVLWSTRDDLEDLYGDPLVIWRPWAPHVVGGGIDSGHHMAEDAPADLAASLIDLIASAIDGSSP</sequence>
<dbReference type="Proteomes" id="UP001520140">
    <property type="component" value="Unassembled WGS sequence"/>
</dbReference>
<reference evidence="2 3" key="1">
    <citation type="submission" date="2020-06" db="EMBL/GenBank/DDBJ databases">
        <title>Taxonomy, biology and ecology of Rhodococcus bacteria occurring in California pistachio and other woody hosts as revealed by genome sequence analyses.</title>
        <authorList>
            <person name="Gai Y."/>
            <person name="Riely B."/>
        </authorList>
    </citation>
    <scope>NUCLEOTIDE SEQUENCE [LARGE SCALE GENOMIC DNA]</scope>
    <source>
        <strain evidence="2 3">BP-284</strain>
    </source>
</reference>
<dbReference type="InterPro" id="IPR000073">
    <property type="entry name" value="AB_hydrolase_1"/>
</dbReference>
<dbReference type="InterPro" id="IPR000639">
    <property type="entry name" value="Epox_hydrolase-like"/>
</dbReference>
<name>A0ABS7NV55_9NOCA</name>
<dbReference type="InterPro" id="IPR029058">
    <property type="entry name" value="AB_hydrolase_fold"/>
</dbReference>
<protein>
    <submittedName>
        <fullName evidence="2">Alpha/beta hydrolase</fullName>
    </submittedName>
</protein>
<dbReference type="Pfam" id="PF00561">
    <property type="entry name" value="Abhydrolase_1"/>
    <property type="match status" value="1"/>
</dbReference>
<dbReference type="GO" id="GO:0016787">
    <property type="term" value="F:hydrolase activity"/>
    <property type="evidence" value="ECO:0007669"/>
    <property type="project" value="UniProtKB-KW"/>
</dbReference>
<keyword evidence="3" id="KW-1185">Reference proteome</keyword>
<evidence type="ECO:0000313" key="3">
    <source>
        <dbReference type="Proteomes" id="UP001520140"/>
    </source>
</evidence>
<dbReference type="PRINTS" id="PR00111">
    <property type="entry name" value="ABHYDROLASE"/>
</dbReference>
<dbReference type="Gene3D" id="3.40.50.1820">
    <property type="entry name" value="alpha/beta hydrolase"/>
    <property type="match status" value="1"/>
</dbReference>
<dbReference type="SUPFAM" id="SSF53474">
    <property type="entry name" value="alpha/beta-Hydrolases"/>
    <property type="match status" value="1"/>
</dbReference>